<dbReference type="PATRIC" id="fig|279113.9.peg.2979"/>
<dbReference type="Proteomes" id="UP000074561">
    <property type="component" value="Chromosome"/>
</dbReference>
<evidence type="ECO:0000313" key="2">
    <source>
        <dbReference type="Proteomes" id="UP000074561"/>
    </source>
</evidence>
<accession>A0A127Q6C0</accession>
<name>A0A127Q6C0_9BURK</name>
<proteinExistence type="predicted"/>
<evidence type="ECO:0000313" key="1">
    <source>
        <dbReference type="EMBL" id="AMP05355.1"/>
    </source>
</evidence>
<dbReference type="EMBL" id="CP013234">
    <property type="protein sequence ID" value="AMP05355.1"/>
    <property type="molecule type" value="Genomic_DNA"/>
</dbReference>
<gene>
    <name evidence="1" type="ORF">CPter91_3014</name>
</gene>
<sequence length="64" mass="7306">MVISMEKVQLVPQLLEKSAERWLGLWELKRGAWMCLFSQVVSVMDVTAASLKAANLNKILNIFR</sequence>
<organism evidence="1 2">
    <name type="scientific">Collimonas pratensis</name>
    <dbReference type="NCBI Taxonomy" id="279113"/>
    <lineage>
        <taxon>Bacteria</taxon>
        <taxon>Pseudomonadati</taxon>
        <taxon>Pseudomonadota</taxon>
        <taxon>Betaproteobacteria</taxon>
        <taxon>Burkholderiales</taxon>
        <taxon>Oxalobacteraceae</taxon>
        <taxon>Collimonas</taxon>
    </lineage>
</organism>
<protein>
    <submittedName>
        <fullName evidence="1">Uncharacterized protein</fullName>
    </submittedName>
</protein>
<dbReference type="KEGG" id="cpra:CPter91_3014"/>
<dbReference type="AlphaFoldDB" id="A0A127Q6C0"/>
<reference evidence="1 2" key="1">
    <citation type="submission" date="2015-11" db="EMBL/GenBank/DDBJ databases">
        <title>Exploring the genomic traits of fungus-feeding bacterial genus Collimonas.</title>
        <authorList>
            <person name="Song C."/>
            <person name="Schmidt R."/>
            <person name="de Jager V."/>
            <person name="Krzyzanowska D."/>
            <person name="Jongedijk E."/>
            <person name="Cankar K."/>
            <person name="Beekwilder J."/>
            <person name="van Veen A."/>
            <person name="de Boer W."/>
            <person name="van Veen J.A."/>
            <person name="Garbeva P."/>
        </authorList>
    </citation>
    <scope>NUCLEOTIDE SEQUENCE [LARGE SCALE GENOMIC DNA]</scope>
    <source>
        <strain evidence="1 2">Ter91</strain>
    </source>
</reference>